<evidence type="ECO:0000313" key="6">
    <source>
        <dbReference type="Proteomes" id="UP000323521"/>
    </source>
</evidence>
<dbReference type="InterPro" id="IPR038601">
    <property type="entry name" value="MttB-like_sf"/>
</dbReference>
<dbReference type="AlphaFoldDB" id="A0A3G1KZC8"/>
<name>A0A3G1KZC8_FORW1</name>
<evidence type="ECO:0000256" key="1">
    <source>
        <dbReference type="ARBA" id="ARBA00007137"/>
    </source>
</evidence>
<evidence type="ECO:0000256" key="4">
    <source>
        <dbReference type="PIRNR" id="PIRNR037567"/>
    </source>
</evidence>
<evidence type="ECO:0000313" key="5">
    <source>
        <dbReference type="EMBL" id="ATW27872.1"/>
    </source>
</evidence>
<protein>
    <recommendedName>
        <fullName evidence="4">Methyltransferase</fullName>
        <ecNumber evidence="4">2.1.1.-</ecNumber>
    </recommendedName>
</protein>
<evidence type="ECO:0000256" key="2">
    <source>
        <dbReference type="ARBA" id="ARBA00022603"/>
    </source>
</evidence>
<dbReference type="GO" id="GO:0032259">
    <property type="term" value="P:methylation"/>
    <property type="evidence" value="ECO:0007669"/>
    <property type="project" value="UniProtKB-KW"/>
</dbReference>
<comment type="similarity">
    <text evidence="1 4">Belongs to the trimethylamine methyltransferase family.</text>
</comment>
<accession>A0A3G1KZC8</accession>
<dbReference type="Gene3D" id="3.20.20.480">
    <property type="entry name" value="Trimethylamine methyltransferase-like"/>
    <property type="match status" value="1"/>
</dbReference>
<dbReference type="PIRSF" id="PIRSF037567">
    <property type="entry name" value="MTTB_MeTrfase"/>
    <property type="match status" value="1"/>
</dbReference>
<evidence type="ECO:0000256" key="3">
    <source>
        <dbReference type="ARBA" id="ARBA00022679"/>
    </source>
</evidence>
<keyword evidence="2" id="KW-0489">Methyltransferase</keyword>
<dbReference type="Proteomes" id="UP000323521">
    <property type="component" value="Chromosome"/>
</dbReference>
<dbReference type="GO" id="GO:0015948">
    <property type="term" value="P:methanogenesis"/>
    <property type="evidence" value="ECO:0007669"/>
    <property type="project" value="UniProtKB-UniRule"/>
</dbReference>
<keyword evidence="3 4" id="KW-0808">Transferase</keyword>
<dbReference type="KEGG" id="fwa:DCMF_26730"/>
<dbReference type="InterPro" id="IPR010426">
    <property type="entry name" value="MTTB_MeTrfase"/>
</dbReference>
<reference evidence="5 6" key="1">
    <citation type="submission" date="2016-10" db="EMBL/GenBank/DDBJ databases">
        <title>Complete Genome Sequence of Peptococcaceae strain DCMF.</title>
        <authorList>
            <person name="Edwards R.J."/>
            <person name="Holland S.I."/>
            <person name="Deshpande N.P."/>
            <person name="Wong Y.K."/>
            <person name="Ertan H."/>
            <person name="Manefield M."/>
            <person name="Russell T.L."/>
            <person name="Lee M.J."/>
        </authorList>
    </citation>
    <scope>NUCLEOTIDE SEQUENCE [LARGE SCALE GENOMIC DNA]</scope>
    <source>
        <strain evidence="5 6">DCMF</strain>
    </source>
</reference>
<keyword evidence="6" id="KW-1185">Reference proteome</keyword>
<proteinExistence type="inferred from homology"/>
<organism evidence="5 6">
    <name type="scientific">Formimonas warabiya</name>
    <dbReference type="NCBI Taxonomy" id="1761012"/>
    <lineage>
        <taxon>Bacteria</taxon>
        <taxon>Bacillati</taxon>
        <taxon>Bacillota</taxon>
        <taxon>Clostridia</taxon>
        <taxon>Eubacteriales</taxon>
        <taxon>Peptococcaceae</taxon>
        <taxon>Candidatus Formimonas</taxon>
    </lineage>
</organism>
<dbReference type="EMBL" id="CP017634">
    <property type="protein sequence ID" value="ATW27872.1"/>
    <property type="molecule type" value="Genomic_DNA"/>
</dbReference>
<dbReference type="EC" id="2.1.1.-" evidence="4"/>
<gene>
    <name evidence="5" type="ORF">DCMF_26730</name>
</gene>
<dbReference type="Pfam" id="PF06253">
    <property type="entry name" value="MTTB"/>
    <property type="match status" value="1"/>
</dbReference>
<dbReference type="GO" id="GO:0008168">
    <property type="term" value="F:methyltransferase activity"/>
    <property type="evidence" value="ECO:0007669"/>
    <property type="project" value="UniProtKB-KW"/>
</dbReference>
<sequence>MALDQPLKSIHEASMRILAQTGISIHHAEILKMAGKLGIKILGDRAFFQEDQVMKWVMKAPKVFTIYARNSQNDMVLGGGKTEFAPGYGCPSMIEIDGKKRAATYHDYCTFLKLVQQSSYFHINGGLVVQPWDLTPKQFLPLMIYSTMIHSDKCLMGIPGSTLEVLKMMDLAGILFGQDALLEKPRILTLINSTSPLRFDQIALETMLVCTQHNQPLIISPGPMAGATGPVTLAGNLALGNAEALAGIALTQMINEGTPVVYGLQPTTLDMQSASVSIGSPGCALGMVYSARLAKLYGLPSRCGGANTDAKYVSAQSGFESMMAMLGSCLERPDFILHSAGVLDSYGAMSYEQFIVDLEIMGMVKYFLEGLSLSENDLAVDWIHQVGPGGEFLTSQHTLENCRSASWIPEISLRGVVREDSPPDDLFLEKIRRKKEKMLQEYKSPELDGEIKSKLMHYLANEIEVDRDLLKKVG</sequence>